<feature type="domain" description="HTH iclR-type" evidence="1">
    <location>
        <begin position="28"/>
        <end position="71"/>
    </location>
</feature>
<evidence type="ECO:0000313" key="2">
    <source>
        <dbReference type="EMBL" id="GGM66608.1"/>
    </source>
</evidence>
<dbReference type="InterPro" id="IPR005471">
    <property type="entry name" value="Tscrpt_reg_IclR_N"/>
</dbReference>
<organism evidence="2 3">
    <name type="scientific">Micromonospora sonchi</name>
    <dbReference type="NCBI Taxonomy" id="1763543"/>
    <lineage>
        <taxon>Bacteria</taxon>
        <taxon>Bacillati</taxon>
        <taxon>Actinomycetota</taxon>
        <taxon>Actinomycetes</taxon>
        <taxon>Micromonosporales</taxon>
        <taxon>Micromonosporaceae</taxon>
        <taxon>Micromonospora</taxon>
    </lineage>
</organism>
<dbReference type="InterPro" id="IPR011991">
    <property type="entry name" value="ArsR-like_HTH"/>
</dbReference>
<evidence type="ECO:0000259" key="1">
    <source>
        <dbReference type="Pfam" id="PF09339"/>
    </source>
</evidence>
<protein>
    <submittedName>
        <fullName evidence="2">Transcriptional regulator</fullName>
    </submittedName>
</protein>
<dbReference type="Proteomes" id="UP000608890">
    <property type="component" value="Unassembled WGS sequence"/>
</dbReference>
<gene>
    <name evidence="2" type="ORF">GCM10011608_59910</name>
</gene>
<dbReference type="AlphaFoldDB" id="A0A917U943"/>
<dbReference type="CDD" id="cd00090">
    <property type="entry name" value="HTH_ARSR"/>
    <property type="match status" value="1"/>
</dbReference>
<dbReference type="EMBL" id="BMNB01000052">
    <property type="protein sequence ID" value="GGM66608.1"/>
    <property type="molecule type" value="Genomic_DNA"/>
</dbReference>
<dbReference type="GO" id="GO:0006355">
    <property type="term" value="P:regulation of DNA-templated transcription"/>
    <property type="evidence" value="ECO:0007669"/>
    <property type="project" value="InterPro"/>
</dbReference>
<dbReference type="Gene3D" id="1.10.10.10">
    <property type="entry name" value="Winged helix-like DNA-binding domain superfamily/Winged helix DNA-binding domain"/>
    <property type="match status" value="1"/>
</dbReference>
<sequence>MKTPRIGPSGETIDTPRHRALGTASRATILLLVRDAAGGLTAADVAARTGQHLSTTRAHLDRLVEAGLLVKARASGGAPGRPAWRYRATATDPAPAPYRALAAALLQHLAPVGGDVRDAAARVGQDWGRQLAATTATREDPVEAVTTVLHGLGFDPWRRPGPTSGADIEIHLRTCPFLELAGRNPDAMCGLHAGVVRGVLEHHGAGGDTAALEPFGAPEACVVRLSAAGGGQGRPR</sequence>
<dbReference type="Pfam" id="PF09339">
    <property type="entry name" value="HTH_IclR"/>
    <property type="match status" value="1"/>
</dbReference>
<keyword evidence="3" id="KW-1185">Reference proteome</keyword>
<proteinExistence type="predicted"/>
<dbReference type="GO" id="GO:0003677">
    <property type="term" value="F:DNA binding"/>
    <property type="evidence" value="ECO:0007669"/>
    <property type="project" value="InterPro"/>
</dbReference>
<reference evidence="2" key="2">
    <citation type="submission" date="2020-09" db="EMBL/GenBank/DDBJ databases">
        <authorList>
            <person name="Sun Q."/>
            <person name="Zhou Y."/>
        </authorList>
    </citation>
    <scope>NUCLEOTIDE SEQUENCE</scope>
    <source>
        <strain evidence="2">CGMCC 4.7312</strain>
    </source>
</reference>
<dbReference type="SUPFAM" id="SSF46785">
    <property type="entry name" value="Winged helix' DNA-binding domain"/>
    <property type="match status" value="1"/>
</dbReference>
<dbReference type="InterPro" id="IPR036388">
    <property type="entry name" value="WH-like_DNA-bd_sf"/>
</dbReference>
<dbReference type="RefSeq" id="WP_189050454.1">
    <property type="nucleotide sequence ID" value="NZ_BMNB01000052.1"/>
</dbReference>
<name>A0A917U943_9ACTN</name>
<evidence type="ECO:0000313" key="3">
    <source>
        <dbReference type="Proteomes" id="UP000608890"/>
    </source>
</evidence>
<reference evidence="2" key="1">
    <citation type="journal article" date="2014" name="Int. J. Syst. Evol. Microbiol.">
        <title>Complete genome sequence of Corynebacterium casei LMG S-19264T (=DSM 44701T), isolated from a smear-ripened cheese.</title>
        <authorList>
            <consortium name="US DOE Joint Genome Institute (JGI-PGF)"/>
            <person name="Walter F."/>
            <person name="Albersmeier A."/>
            <person name="Kalinowski J."/>
            <person name="Ruckert C."/>
        </authorList>
    </citation>
    <scope>NUCLEOTIDE SEQUENCE</scope>
    <source>
        <strain evidence="2">CGMCC 4.7312</strain>
    </source>
</reference>
<dbReference type="InterPro" id="IPR036390">
    <property type="entry name" value="WH_DNA-bd_sf"/>
</dbReference>
<comment type="caution">
    <text evidence="2">The sequence shown here is derived from an EMBL/GenBank/DDBJ whole genome shotgun (WGS) entry which is preliminary data.</text>
</comment>
<accession>A0A917U943</accession>